<comment type="caution">
    <text evidence="3">The sequence shown here is derived from an EMBL/GenBank/DDBJ whole genome shotgun (WGS) entry which is preliminary data.</text>
</comment>
<organism evidence="3 4">
    <name type="scientific">Phodopus roborovskii</name>
    <name type="common">Roborovski's desert hamster</name>
    <name type="synonym">Cricetulus roborovskii</name>
    <dbReference type="NCBI Taxonomy" id="109678"/>
    <lineage>
        <taxon>Eukaryota</taxon>
        <taxon>Metazoa</taxon>
        <taxon>Chordata</taxon>
        <taxon>Craniata</taxon>
        <taxon>Vertebrata</taxon>
        <taxon>Euteleostomi</taxon>
        <taxon>Mammalia</taxon>
        <taxon>Eutheria</taxon>
        <taxon>Euarchontoglires</taxon>
        <taxon>Glires</taxon>
        <taxon>Rodentia</taxon>
        <taxon>Myomorpha</taxon>
        <taxon>Muroidea</taxon>
        <taxon>Cricetidae</taxon>
        <taxon>Cricetinae</taxon>
        <taxon>Phodopus</taxon>
    </lineage>
</organism>
<accession>A0AAU9ZFZ8</accession>
<dbReference type="Pfam" id="PF04822">
    <property type="entry name" value="Takusan"/>
    <property type="match status" value="1"/>
</dbReference>
<feature type="compositionally biased region" description="Basic and acidic residues" evidence="1">
    <location>
        <begin position="9"/>
        <end position="18"/>
    </location>
</feature>
<evidence type="ECO:0000259" key="2">
    <source>
        <dbReference type="Pfam" id="PF04822"/>
    </source>
</evidence>
<feature type="domain" description="Disks large homolog 5 N-terminal" evidence="2">
    <location>
        <begin position="21"/>
        <end position="100"/>
    </location>
</feature>
<sequence>MESTGTPEGGRRKVDVRASGKASSTPSILTEQEQQLNKMEELTLQLKMMTCERDELSEILTHYASNDRNRLNSELEMLEIEHQKEISDLKKFPKEISEALYKCKVLTEKTNTYSTLHNRLLSEWAQLKEQVCVLKEDNRKLQGEQMLLQESCEEAKRHCAEAHEKIYDLLTKQHQVG</sequence>
<dbReference type="EMBL" id="CALSGD010001443">
    <property type="protein sequence ID" value="CAH6791584.1"/>
    <property type="molecule type" value="Genomic_DNA"/>
</dbReference>
<evidence type="ECO:0000256" key="1">
    <source>
        <dbReference type="SAM" id="MobiDB-lite"/>
    </source>
</evidence>
<gene>
    <name evidence="3" type="primary">Gm5624</name>
    <name evidence="3" type="ORF">PHOROB_LOCUS8699</name>
</gene>
<dbReference type="InterPro" id="IPR006907">
    <property type="entry name" value="DLG5_N"/>
</dbReference>
<dbReference type="PANTHER" id="PTHR21558">
    <property type="entry name" value="SPEER/SPETEX"/>
    <property type="match status" value="1"/>
</dbReference>
<feature type="region of interest" description="Disordered" evidence="1">
    <location>
        <begin position="1"/>
        <end position="33"/>
    </location>
</feature>
<dbReference type="Proteomes" id="UP001152836">
    <property type="component" value="Unassembled WGS sequence"/>
</dbReference>
<evidence type="ECO:0000313" key="4">
    <source>
        <dbReference type="Proteomes" id="UP001152836"/>
    </source>
</evidence>
<reference evidence="3" key="1">
    <citation type="submission" date="2022-06" db="EMBL/GenBank/DDBJ databases">
        <authorList>
            <person name="Andreotti S."/>
            <person name="Wyler E."/>
        </authorList>
    </citation>
    <scope>NUCLEOTIDE SEQUENCE</scope>
</reference>
<evidence type="ECO:0000313" key="3">
    <source>
        <dbReference type="EMBL" id="CAH6791584.1"/>
    </source>
</evidence>
<name>A0AAU9ZFZ8_PHORO</name>
<dbReference type="AlphaFoldDB" id="A0AAU9ZFZ8"/>
<keyword evidence="4" id="KW-1185">Reference proteome</keyword>
<protein>
    <submittedName>
        <fullName evidence="3">Gm5624 protein</fullName>
    </submittedName>
</protein>
<proteinExistence type="predicted"/>
<feature type="compositionally biased region" description="Polar residues" evidence="1">
    <location>
        <begin position="21"/>
        <end position="33"/>
    </location>
</feature>